<dbReference type="PANTHER" id="PTHR43278:SF2">
    <property type="entry name" value="IRON-SULFUR FLAVOPROTEIN"/>
    <property type="match status" value="1"/>
</dbReference>
<proteinExistence type="predicted"/>
<comment type="caution">
    <text evidence="5">The sequence shown here is derived from an EMBL/GenBank/DDBJ whole genome shotgun (WGS) entry which is preliminary data.</text>
</comment>
<dbReference type="InterPro" id="IPR029039">
    <property type="entry name" value="Flavoprotein-like_sf"/>
</dbReference>
<accession>A0AA44BE00</accession>
<evidence type="ECO:0000256" key="2">
    <source>
        <dbReference type="ARBA" id="ARBA00022643"/>
    </source>
</evidence>
<dbReference type="Proteomes" id="UP000449710">
    <property type="component" value="Unassembled WGS sequence"/>
</dbReference>
<dbReference type="InterPro" id="IPR005025">
    <property type="entry name" value="FMN_Rdtase-like_dom"/>
</dbReference>
<evidence type="ECO:0000256" key="3">
    <source>
        <dbReference type="SAM" id="Coils"/>
    </source>
</evidence>
<evidence type="ECO:0000256" key="1">
    <source>
        <dbReference type="ARBA" id="ARBA00022630"/>
    </source>
</evidence>
<dbReference type="GO" id="GO:0016491">
    <property type="term" value="F:oxidoreductase activity"/>
    <property type="evidence" value="ECO:0007669"/>
    <property type="project" value="InterPro"/>
</dbReference>
<feature type="domain" description="NADPH-dependent FMN reductase-like" evidence="4">
    <location>
        <begin position="12"/>
        <end position="150"/>
    </location>
</feature>
<keyword evidence="2" id="KW-0288">FMN</keyword>
<sequence>MIAGGGKMEGKKVLAINSSKRKKNTYGLLQQLKEQLKEKNTEVEILNLFDYDIKECTGCEICLRKGSCILQDQAEELMDKLRGYDGLILSTPVYMGNISGKLKVFVDRTCRWFHRPELIGVPTLFVTTTAASGIKDTFRSLETIGFQWGAFPTDSIARKSKDLNRPVDEKEYKSFLKHLHMPREKYRPSTRQMIHFQVQKVLAEKILAIDKDYWEGQEWLDKNYFYDTKASFISRVTALLVYKILYKRIK</sequence>
<dbReference type="PANTHER" id="PTHR43278">
    <property type="entry name" value="NAD(P)H-DEPENDENT FMN-CONTAINING OXIDOREDUCTASE YWQN-RELATED"/>
    <property type="match status" value="1"/>
</dbReference>
<dbReference type="SUPFAM" id="SSF52218">
    <property type="entry name" value="Flavoproteins"/>
    <property type="match status" value="1"/>
</dbReference>
<evidence type="ECO:0000259" key="4">
    <source>
        <dbReference type="Pfam" id="PF03358"/>
    </source>
</evidence>
<organism evidence="5 6">
    <name type="scientific">Isachenkonia alkalipeptolytica</name>
    <dbReference type="NCBI Taxonomy" id="2565777"/>
    <lineage>
        <taxon>Bacteria</taxon>
        <taxon>Bacillati</taxon>
        <taxon>Bacillota</taxon>
        <taxon>Clostridia</taxon>
        <taxon>Eubacteriales</taxon>
        <taxon>Clostridiaceae</taxon>
        <taxon>Isachenkonia</taxon>
    </lineage>
</organism>
<protein>
    <submittedName>
        <fullName evidence="5">Flavodoxin family protein</fullName>
    </submittedName>
</protein>
<keyword evidence="1" id="KW-0285">Flavoprotein</keyword>
<dbReference type="Gene3D" id="3.40.50.360">
    <property type="match status" value="1"/>
</dbReference>
<reference evidence="5 6" key="1">
    <citation type="submission" date="2019-04" db="EMBL/GenBank/DDBJ databases">
        <title>Isachenkonia alkalipeptolytica gen. nov. sp. nov. a new anaerobic, alkiliphilic organothrophic bacterium capable to reduce synthesized ferrihydrite isolated from a soda lake.</title>
        <authorList>
            <person name="Toshchakov S.V."/>
            <person name="Zavarzina D.G."/>
            <person name="Zhilina T.N."/>
            <person name="Kostrikina N.A."/>
            <person name="Kublanov I.V."/>
        </authorList>
    </citation>
    <scope>NUCLEOTIDE SEQUENCE [LARGE SCALE GENOMIC DNA]</scope>
    <source>
        <strain evidence="5 6">Z-1701</strain>
    </source>
</reference>
<evidence type="ECO:0000313" key="5">
    <source>
        <dbReference type="EMBL" id="NBG88844.1"/>
    </source>
</evidence>
<feature type="coiled-coil region" evidence="3">
    <location>
        <begin position="22"/>
        <end position="49"/>
    </location>
</feature>
<name>A0AA44BE00_9CLOT</name>
<keyword evidence="6" id="KW-1185">Reference proteome</keyword>
<gene>
    <name evidence="5" type="ORF">ISALK_10060</name>
</gene>
<evidence type="ECO:0000313" key="6">
    <source>
        <dbReference type="Proteomes" id="UP000449710"/>
    </source>
</evidence>
<dbReference type="EMBL" id="SUMG01000012">
    <property type="protein sequence ID" value="NBG88844.1"/>
    <property type="molecule type" value="Genomic_DNA"/>
</dbReference>
<dbReference type="AlphaFoldDB" id="A0AA44BE00"/>
<dbReference type="InterPro" id="IPR051796">
    <property type="entry name" value="ISF_SsuE-like"/>
</dbReference>
<dbReference type="Pfam" id="PF03358">
    <property type="entry name" value="FMN_red"/>
    <property type="match status" value="1"/>
</dbReference>
<keyword evidence="3" id="KW-0175">Coiled coil</keyword>